<organism evidence="2 3">
    <name type="scientific">Spiroplasma clarkii</name>
    <dbReference type="NCBI Taxonomy" id="2139"/>
    <lineage>
        <taxon>Bacteria</taxon>
        <taxon>Bacillati</taxon>
        <taxon>Mycoplasmatota</taxon>
        <taxon>Mollicutes</taxon>
        <taxon>Entomoplasmatales</taxon>
        <taxon>Spiroplasmataceae</taxon>
        <taxon>Spiroplasma</taxon>
    </lineage>
</organism>
<name>A0A1Y0KYN9_9MOLU</name>
<dbReference type="NCBIfam" id="NF038029">
    <property type="entry name" value="LP_plasma"/>
    <property type="match status" value="1"/>
</dbReference>
<keyword evidence="1" id="KW-0732">Signal</keyword>
<evidence type="ECO:0000313" key="2">
    <source>
        <dbReference type="EMBL" id="ATX71647.1"/>
    </source>
</evidence>
<gene>
    <name evidence="2" type="ORF">SCLAR_v1c13490</name>
</gene>
<sequence length="221" mass="23999">MKKLLGLLAATGLVVSTIAPVVACSESGDYLETVTIDGKNAFVFFELKNDKITDDDEKIISGFSAGGEAIKVTSWDSEAGKAKVAVIADPDQDKFDRSKDQTIILDLAIYLSKDISIIEKPSTPVNELEPLEVIGKIKVIIKKLTIERFVDLADLNLNLDLGEIAKNDREKIIDAFKAENPSVIVIQLDVPRISATGAKIRATSFSIAYKGEVQVTFTIKA</sequence>
<dbReference type="RefSeq" id="WP_100255173.1">
    <property type="nucleotide sequence ID" value="NZ_CP015819.1"/>
</dbReference>
<dbReference type="KEGG" id="scla:SCLARK_0027"/>
<feature type="chain" id="PRO_5013005299" evidence="1">
    <location>
        <begin position="24"/>
        <end position="221"/>
    </location>
</feature>
<proteinExistence type="predicted"/>
<reference evidence="2 3" key="1">
    <citation type="submission" date="2017-11" db="EMBL/GenBank/DDBJ databases">
        <title>Complete genome sequence of Spiroplasma clarkii CN-5 (DSM 19994).</title>
        <authorList>
            <person name="Tsai Y.-M."/>
            <person name="Chang A."/>
            <person name="Lo W.-S."/>
            <person name="Kuo C.-H."/>
        </authorList>
    </citation>
    <scope>NUCLEOTIDE SEQUENCE [LARGE SCALE GENOMIC DNA]</scope>
    <source>
        <strain evidence="2 3">CN-5</strain>
    </source>
</reference>
<dbReference type="Proteomes" id="UP000231179">
    <property type="component" value="Chromosome"/>
</dbReference>
<dbReference type="AlphaFoldDB" id="A0A1Y0KYN9"/>
<protein>
    <submittedName>
        <fullName evidence="2">Uncharacterized protein</fullName>
    </submittedName>
</protein>
<evidence type="ECO:0000256" key="1">
    <source>
        <dbReference type="SAM" id="SignalP"/>
    </source>
</evidence>
<dbReference type="EMBL" id="CP024870">
    <property type="protein sequence ID" value="ATX71647.1"/>
    <property type="molecule type" value="Genomic_DNA"/>
</dbReference>
<dbReference type="InterPro" id="IPR054816">
    <property type="entry name" value="Lipoprotein_mollicutes-type_CS"/>
</dbReference>
<accession>A0A1Y0KYN9</accession>
<evidence type="ECO:0000313" key="3">
    <source>
        <dbReference type="Proteomes" id="UP000231179"/>
    </source>
</evidence>
<feature type="signal peptide" evidence="1">
    <location>
        <begin position="1"/>
        <end position="23"/>
    </location>
</feature>
<keyword evidence="3" id="KW-1185">Reference proteome</keyword>